<dbReference type="EMBL" id="JRUQ01000008">
    <property type="protein sequence ID" value="KGT95613.1"/>
    <property type="molecule type" value="Genomic_DNA"/>
</dbReference>
<feature type="transmembrane region" description="Helical" evidence="1">
    <location>
        <begin position="49"/>
        <end position="69"/>
    </location>
</feature>
<organism evidence="2 3">
    <name type="scientific">Erwinia typographi</name>
    <dbReference type="NCBI Taxonomy" id="371042"/>
    <lineage>
        <taxon>Bacteria</taxon>
        <taxon>Pseudomonadati</taxon>
        <taxon>Pseudomonadota</taxon>
        <taxon>Gammaproteobacteria</taxon>
        <taxon>Enterobacterales</taxon>
        <taxon>Erwiniaceae</taxon>
        <taxon>Erwinia</taxon>
    </lineage>
</organism>
<sequence length="370" mass="42538">MLWPIPKIPAKAVMSKPDYKRWIIILLIMSQVGTLLALFLGKVTSYDQALLYGMLPAILLWLLFFGLAFSRYEHSVNAALLWNEETEITKRHWQRWSRKQQIVVSNVVLSPEENGIGALLGNLADIPAYPAKARPLFIDLPGLINRLEFIDQETEKQCPGYRHYLSEIFIQFSGKYQKEMIGQEVYKQWDLYPKYSDKVELFCANDENELSGLVLLIFLQGWDSRHTEKYSEFITAQLIASDHFVSQYTLPIISAVGRCLSSDSLFGALDMLSEYNRLKSESIRYVWVSGMDDEREKLVKHLLEKSWALPDKRPLISLDHSFGPPGPLMFPLSVSLLVDAAKNTGEVQLLILRNEESRYLLCLIVRELFL</sequence>
<keyword evidence="3" id="KW-1185">Reference proteome</keyword>
<keyword evidence="1" id="KW-0812">Transmembrane</keyword>
<dbReference type="AlphaFoldDB" id="A0A0A4ACN1"/>
<name>A0A0A4ACN1_9GAMM</name>
<comment type="caution">
    <text evidence="2">The sequence shown here is derived from an EMBL/GenBank/DDBJ whole genome shotgun (WGS) entry which is preliminary data.</text>
</comment>
<evidence type="ECO:0000313" key="3">
    <source>
        <dbReference type="Proteomes" id="UP000030351"/>
    </source>
</evidence>
<keyword evidence="1" id="KW-0472">Membrane</keyword>
<dbReference type="Proteomes" id="UP000030351">
    <property type="component" value="Unassembled WGS sequence"/>
</dbReference>
<evidence type="ECO:0000256" key="1">
    <source>
        <dbReference type="SAM" id="Phobius"/>
    </source>
</evidence>
<protein>
    <submittedName>
        <fullName evidence="2">Uncharacterized protein</fullName>
    </submittedName>
</protein>
<dbReference type="STRING" id="371042.NG99_02410"/>
<keyword evidence="1" id="KW-1133">Transmembrane helix</keyword>
<evidence type="ECO:0000313" key="2">
    <source>
        <dbReference type="EMBL" id="KGT95613.1"/>
    </source>
</evidence>
<feature type="transmembrane region" description="Helical" evidence="1">
    <location>
        <begin position="21"/>
        <end position="43"/>
    </location>
</feature>
<reference evidence="2 3" key="1">
    <citation type="submission" date="2014-10" db="EMBL/GenBank/DDBJ databases">
        <title>Genome sequence of Erwinia typographi M043b.</title>
        <authorList>
            <person name="Chan K.-G."/>
            <person name="Tan W.-S."/>
        </authorList>
    </citation>
    <scope>NUCLEOTIDE SEQUENCE [LARGE SCALE GENOMIC DNA]</scope>
    <source>
        <strain evidence="2 3">M043b</strain>
    </source>
</reference>
<gene>
    <name evidence="2" type="ORF">NG99_02410</name>
</gene>
<proteinExistence type="predicted"/>
<dbReference type="eggNOG" id="ENOG502ZC70">
    <property type="taxonomic scope" value="Bacteria"/>
</dbReference>
<accession>A0A0A4ACN1</accession>